<dbReference type="UniPathway" id="UPA00394">
    <property type="reaction ID" value="UER00650"/>
</dbReference>
<protein>
    <recommendedName>
        <fullName evidence="6 12">Uricase</fullName>
        <ecNumber evidence="5 12">1.7.3.3</ecNumber>
    </recommendedName>
    <alternativeName>
        <fullName evidence="10 12">Urate oxidase</fullName>
    </alternativeName>
</protein>
<name>A0A8D2ZJ70_SCOMX</name>
<evidence type="ECO:0000256" key="14">
    <source>
        <dbReference type="PIRSR" id="PIRSR000241-2"/>
    </source>
</evidence>
<dbReference type="GeneID" id="118318253"/>
<evidence type="ECO:0000313" key="18">
    <source>
        <dbReference type="Proteomes" id="UP000694558"/>
    </source>
</evidence>
<feature type="binding site" evidence="14">
    <location>
        <position position="193"/>
    </location>
    <ligand>
        <name>5-hydroxyisourate</name>
        <dbReference type="ChEBI" id="CHEBI:18072"/>
    </ligand>
</feature>
<feature type="binding site" evidence="14">
    <location>
        <position position="92"/>
    </location>
    <ligand>
        <name>urate</name>
        <dbReference type="ChEBI" id="CHEBI:17775"/>
    </ligand>
</feature>
<dbReference type="PIRSF" id="PIRSF000241">
    <property type="entry name" value="Urate_oxidase"/>
    <property type="match status" value="1"/>
</dbReference>
<feature type="binding site" evidence="14">
    <location>
        <position position="258"/>
    </location>
    <ligand>
        <name>urate</name>
        <dbReference type="ChEBI" id="CHEBI:17775"/>
    </ligand>
</feature>
<feature type="region of interest" description="Disordered" evidence="16">
    <location>
        <begin position="1"/>
        <end position="23"/>
    </location>
</feature>
<feature type="binding site" evidence="14">
    <location>
        <position position="285"/>
    </location>
    <ligand>
        <name>urate</name>
        <dbReference type="ChEBI" id="CHEBI:17775"/>
    </ligand>
</feature>
<feature type="active site" description="Charge relay system" evidence="13">
    <location>
        <position position="91"/>
    </location>
</feature>
<evidence type="ECO:0000256" key="9">
    <source>
        <dbReference type="ARBA" id="ARBA00023140"/>
    </source>
</evidence>
<comment type="similarity">
    <text evidence="4 12 15">Belongs to the uricase family.</text>
</comment>
<feature type="binding site" evidence="14">
    <location>
        <position position="91"/>
    </location>
    <ligand>
        <name>urate</name>
        <dbReference type="ChEBI" id="CHEBI:17775"/>
    </ligand>
</feature>
<dbReference type="GO" id="GO:0006145">
    <property type="term" value="P:purine nucleobase catabolic process"/>
    <property type="evidence" value="ECO:0007669"/>
    <property type="project" value="TreeGrafter"/>
</dbReference>
<evidence type="ECO:0000256" key="1">
    <source>
        <dbReference type="ARBA" id="ARBA00003860"/>
    </source>
</evidence>
<evidence type="ECO:0000256" key="5">
    <source>
        <dbReference type="ARBA" id="ARBA00012598"/>
    </source>
</evidence>
<dbReference type="PRINTS" id="PR00093">
    <property type="entry name" value="URICASE"/>
</dbReference>
<comment type="subcellular location">
    <subcellularLocation>
        <location evidence="2 12">Peroxisome</location>
    </subcellularLocation>
</comment>
<keyword evidence="9 12" id="KW-0576">Peroxisome</keyword>
<evidence type="ECO:0000256" key="16">
    <source>
        <dbReference type="SAM" id="MobiDB-lite"/>
    </source>
</evidence>
<dbReference type="OrthoDB" id="9992118at2759"/>
<dbReference type="AlphaFoldDB" id="A0A8D2ZJ70"/>
<evidence type="ECO:0000256" key="12">
    <source>
        <dbReference type="PIRNR" id="PIRNR000241"/>
    </source>
</evidence>
<dbReference type="Gene3D" id="3.10.270.10">
    <property type="entry name" value="Urate Oxidase"/>
    <property type="match status" value="1"/>
</dbReference>
<dbReference type="GO" id="GO:0005777">
    <property type="term" value="C:peroxisome"/>
    <property type="evidence" value="ECO:0007669"/>
    <property type="project" value="UniProtKB-SubCell"/>
</dbReference>
<feature type="binding site" evidence="14">
    <location>
        <position position="259"/>
    </location>
    <ligand>
        <name>5-hydroxyisourate</name>
        <dbReference type="ChEBI" id="CHEBI:18072"/>
    </ligand>
</feature>
<keyword evidence="7 12" id="KW-0659">Purine metabolism</keyword>
<feature type="binding site" evidence="14">
    <location>
        <position position="210"/>
    </location>
    <ligand>
        <name>5-hydroxyisourate</name>
        <dbReference type="ChEBI" id="CHEBI:18072"/>
    </ligand>
</feature>
<dbReference type="RefSeq" id="XP_035503634.1">
    <property type="nucleotide sequence ID" value="XM_035647741.2"/>
</dbReference>
<comment type="function">
    <text evidence="1 12 15">Catalyzes the oxidation of uric acid to 5-hydroxyisourate, which is further processed to form (S)-allantoin.</text>
</comment>
<evidence type="ECO:0000313" key="17">
    <source>
        <dbReference type="Ensembl" id="ENSSMAP00000003087.2"/>
    </source>
</evidence>
<dbReference type="GeneTree" id="ENSGT00940000153229"/>
<evidence type="ECO:0000256" key="2">
    <source>
        <dbReference type="ARBA" id="ARBA00004275"/>
    </source>
</evidence>
<evidence type="ECO:0000256" key="3">
    <source>
        <dbReference type="ARBA" id="ARBA00004831"/>
    </source>
</evidence>
<proteinExistence type="inferred from homology"/>
<evidence type="ECO:0000256" key="4">
    <source>
        <dbReference type="ARBA" id="ARBA00009760"/>
    </source>
</evidence>
<reference evidence="17" key="1">
    <citation type="submission" date="2023-05" db="EMBL/GenBank/DDBJ databases">
        <title>High-quality long-read genome of Scophthalmus maximus.</title>
        <authorList>
            <person name="Lien S."/>
            <person name="Martinez P."/>
        </authorList>
    </citation>
    <scope>NUCLEOTIDE SEQUENCE [LARGE SCALE GENOMIC DNA]</scope>
</reference>
<dbReference type="EC" id="1.7.3.3" evidence="5 12"/>
<dbReference type="CTD" id="391051"/>
<evidence type="ECO:0000256" key="15">
    <source>
        <dbReference type="RuleBase" id="RU004455"/>
    </source>
</evidence>
<accession>A0A8D2ZJ70</accession>
<evidence type="ECO:0000256" key="6">
    <source>
        <dbReference type="ARBA" id="ARBA00017098"/>
    </source>
</evidence>
<dbReference type="Proteomes" id="UP000694558">
    <property type="component" value="Chromosome 12"/>
</dbReference>
<comment type="pathway">
    <text evidence="3 12">Purine metabolism; urate degradation; (S)-allantoin from urate: step 1/3.</text>
</comment>
<feature type="binding site" evidence="14">
    <location>
        <position position="285"/>
    </location>
    <ligand>
        <name>O2</name>
        <dbReference type="ChEBI" id="CHEBI:15379"/>
    </ligand>
</feature>
<feature type="binding site" evidence="14">
    <location>
        <position position="285"/>
    </location>
    <ligand>
        <name>5-hydroxyisourate</name>
        <dbReference type="ChEBI" id="CHEBI:18072"/>
    </ligand>
</feature>
<gene>
    <name evidence="17" type="primary">uox</name>
</gene>
<keyword evidence="8 12" id="KW-0560">Oxidoreductase</keyword>
<dbReference type="InterPro" id="IPR002042">
    <property type="entry name" value="Uricase"/>
</dbReference>
<feature type="binding site" evidence="14">
    <location>
        <position position="210"/>
    </location>
    <ligand>
        <name>urate</name>
        <dbReference type="ChEBI" id="CHEBI:17775"/>
    </ligand>
</feature>
<dbReference type="KEGG" id="smau:118318253"/>
<organism evidence="17 18">
    <name type="scientific">Scophthalmus maximus</name>
    <name type="common">Turbot</name>
    <name type="synonym">Psetta maxima</name>
    <dbReference type="NCBI Taxonomy" id="52904"/>
    <lineage>
        <taxon>Eukaryota</taxon>
        <taxon>Metazoa</taxon>
        <taxon>Chordata</taxon>
        <taxon>Craniata</taxon>
        <taxon>Vertebrata</taxon>
        <taxon>Euteleostomi</taxon>
        <taxon>Actinopterygii</taxon>
        <taxon>Neopterygii</taxon>
        <taxon>Teleostei</taxon>
        <taxon>Neoteleostei</taxon>
        <taxon>Acanthomorphata</taxon>
        <taxon>Carangaria</taxon>
        <taxon>Pleuronectiformes</taxon>
        <taxon>Pleuronectoidei</taxon>
        <taxon>Scophthalmidae</taxon>
        <taxon>Scophthalmus</taxon>
    </lineage>
</organism>
<dbReference type="Pfam" id="PF01014">
    <property type="entry name" value="Uricase"/>
    <property type="match status" value="2"/>
</dbReference>
<feature type="active site" description="Charge relay system" evidence="13">
    <location>
        <position position="287"/>
    </location>
</feature>
<evidence type="ECO:0000256" key="13">
    <source>
        <dbReference type="PIRSR" id="PIRSR000241-1"/>
    </source>
</evidence>
<dbReference type="NCBIfam" id="TIGR03383">
    <property type="entry name" value="urate_oxi"/>
    <property type="match status" value="1"/>
</dbReference>
<dbReference type="Ensembl" id="ENSSMAT00000003140.2">
    <property type="protein sequence ID" value="ENSSMAP00000003087.2"/>
    <property type="gene ID" value="ENSSMAG00000001916.2"/>
</dbReference>
<dbReference type="FunFam" id="3.10.270.10:FF:000001">
    <property type="entry name" value="Uricase"/>
    <property type="match status" value="1"/>
</dbReference>
<feature type="compositionally biased region" description="Basic residues" evidence="16">
    <location>
        <begin position="1"/>
        <end position="10"/>
    </location>
</feature>
<dbReference type="GO" id="GO:0019628">
    <property type="term" value="P:urate catabolic process"/>
    <property type="evidence" value="ECO:0007669"/>
    <property type="project" value="UniProtKB-UniPathway"/>
</dbReference>
<evidence type="ECO:0000256" key="10">
    <source>
        <dbReference type="ARBA" id="ARBA00031317"/>
    </source>
</evidence>
<reference evidence="17" key="2">
    <citation type="submission" date="2025-08" db="UniProtKB">
        <authorList>
            <consortium name="Ensembl"/>
        </authorList>
    </citation>
    <scope>IDENTIFICATION</scope>
</reference>
<sequence length="327" mass="37023">MLHNPLHKTGRGTGAESTQTPGEGAIDTMAAASEQNVEFVRTGYGKNAVKVLVIRREGSRHSIIELKADVELTLKSRKDYLSGDNSDIIPTDTIKNTVHGLAKLKGVKTIEQFALDVCNHFLTSFNHVLRAKVYMEEAPWRRLEKNGVEHAHAFIFSPETCRFCDVEQNLNGVPVLHSGLKNMKVLKTTQSGFEGFLRDRFTTLQDTKDRCFCTSVYARWRYNKVQNVAFDSAWKCVRETVIERFAGPYDRGEFSPSVQKTLYETQVLVLDRVPEVDEIEIVMPNQHYFTIDMTKMGLANKDEVLLPLDNPSGNITGTVRRKQRAKL</sequence>
<dbReference type="GO" id="GO:0004846">
    <property type="term" value="F:urate oxidase activity"/>
    <property type="evidence" value="ECO:0007669"/>
    <property type="project" value="UniProtKB-EC"/>
</dbReference>
<feature type="binding site" evidence="14">
    <location>
        <position position="193"/>
    </location>
    <ligand>
        <name>urate</name>
        <dbReference type="ChEBI" id="CHEBI:17775"/>
    </ligand>
</feature>
<evidence type="ECO:0000256" key="11">
    <source>
        <dbReference type="ARBA" id="ARBA00048818"/>
    </source>
</evidence>
<comment type="catalytic activity">
    <reaction evidence="11 12 15">
        <text>urate + O2 + H2O = 5-hydroxyisourate + H2O2</text>
        <dbReference type="Rhea" id="RHEA:21368"/>
        <dbReference type="ChEBI" id="CHEBI:15377"/>
        <dbReference type="ChEBI" id="CHEBI:15379"/>
        <dbReference type="ChEBI" id="CHEBI:16240"/>
        <dbReference type="ChEBI" id="CHEBI:17775"/>
        <dbReference type="ChEBI" id="CHEBI:18072"/>
        <dbReference type="EC" id="1.7.3.3"/>
    </reaction>
</comment>
<feature type="binding site" evidence="14">
    <location>
        <position position="91"/>
    </location>
    <ligand>
        <name>O2</name>
        <dbReference type="ChEBI" id="CHEBI:15379"/>
    </ligand>
</feature>
<feature type="binding site" evidence="14">
    <location>
        <position position="92"/>
    </location>
    <ligand>
        <name>5-hydroxyisourate</name>
        <dbReference type="ChEBI" id="CHEBI:18072"/>
    </ligand>
</feature>
<evidence type="ECO:0000256" key="8">
    <source>
        <dbReference type="ARBA" id="ARBA00023002"/>
    </source>
</evidence>
<dbReference type="PANTHER" id="PTHR42874">
    <property type="entry name" value="URICASE"/>
    <property type="match status" value="1"/>
</dbReference>
<feature type="binding site" evidence="14">
    <location>
        <position position="91"/>
    </location>
    <ligand>
        <name>5-hydroxyisourate</name>
        <dbReference type="ChEBI" id="CHEBI:18072"/>
    </ligand>
</feature>
<feature type="active site" description="Charge relay system" evidence="13">
    <location>
        <position position="46"/>
    </location>
</feature>
<feature type="binding site" evidence="14">
    <location>
        <position position="258"/>
    </location>
    <ligand>
        <name>5-hydroxyisourate</name>
        <dbReference type="ChEBI" id="CHEBI:18072"/>
    </ligand>
</feature>
<dbReference type="SUPFAM" id="SSF55620">
    <property type="entry name" value="Tetrahydrobiopterin biosynthesis enzymes-like"/>
    <property type="match status" value="2"/>
</dbReference>
<evidence type="ECO:0000256" key="7">
    <source>
        <dbReference type="ARBA" id="ARBA00022631"/>
    </source>
</evidence>
<feature type="binding site" evidence="14">
    <location>
        <position position="259"/>
    </location>
    <ligand>
        <name>urate</name>
        <dbReference type="ChEBI" id="CHEBI:17775"/>
    </ligand>
</feature>
<dbReference type="PANTHER" id="PTHR42874:SF1">
    <property type="entry name" value="URICASE"/>
    <property type="match status" value="1"/>
</dbReference>